<dbReference type="HOGENOM" id="CLU_1038953_0_0_1"/>
<dbReference type="Proteomes" id="UP000039046">
    <property type="component" value="Unassembled WGS sequence"/>
</dbReference>
<dbReference type="PANTHER" id="PTHR37285">
    <property type="entry name" value="SPORE WALL MATURATION PROTEIN DIT1"/>
    <property type="match status" value="1"/>
</dbReference>
<name>A0A0A1TT29_9HYPO</name>
<dbReference type="OrthoDB" id="429813at2759"/>
<dbReference type="PANTHER" id="PTHR37285:SF5">
    <property type="entry name" value="SPORE WALL MATURATION PROTEIN DIT1"/>
    <property type="match status" value="1"/>
</dbReference>
<accession>A0A0A1TT29</accession>
<keyword evidence="3" id="KW-1185">Reference proteome</keyword>
<feature type="signal peptide" evidence="1">
    <location>
        <begin position="1"/>
        <end position="25"/>
    </location>
</feature>
<gene>
    <name evidence="2" type="ORF">VHEMI10294</name>
</gene>
<protein>
    <recommendedName>
        <fullName evidence="4">Pyoverdine/dityrosine biosynthesis protein</fullName>
    </recommendedName>
</protein>
<reference evidence="2 3" key="1">
    <citation type="journal article" date="2015" name="Genome Announc.">
        <title>Draft Genome Sequence and Gene Annotation of the Entomopathogenic Fungus Verticillium hemipterigenum.</title>
        <authorList>
            <person name="Horn F."/>
            <person name="Habel A."/>
            <person name="Scharf D.H."/>
            <person name="Dworschak J."/>
            <person name="Brakhage A.A."/>
            <person name="Guthke R."/>
            <person name="Hertweck C."/>
            <person name="Linde J."/>
        </authorList>
    </citation>
    <scope>NUCLEOTIDE SEQUENCE [LARGE SCALE GENOMIC DNA]</scope>
</reference>
<evidence type="ECO:0000313" key="3">
    <source>
        <dbReference type="Proteomes" id="UP000039046"/>
    </source>
</evidence>
<evidence type="ECO:0000313" key="2">
    <source>
        <dbReference type="EMBL" id="CEJ94782.1"/>
    </source>
</evidence>
<organism evidence="2 3">
    <name type="scientific">[Torrubiella] hemipterigena</name>
    <dbReference type="NCBI Taxonomy" id="1531966"/>
    <lineage>
        <taxon>Eukaryota</taxon>
        <taxon>Fungi</taxon>
        <taxon>Dikarya</taxon>
        <taxon>Ascomycota</taxon>
        <taxon>Pezizomycotina</taxon>
        <taxon>Sordariomycetes</taxon>
        <taxon>Hypocreomycetidae</taxon>
        <taxon>Hypocreales</taxon>
        <taxon>Clavicipitaceae</taxon>
        <taxon>Clavicipitaceae incertae sedis</taxon>
        <taxon>'Torrubiella' clade</taxon>
    </lineage>
</organism>
<keyword evidence="1" id="KW-0732">Signal</keyword>
<dbReference type="Pfam" id="PF05141">
    <property type="entry name" value="DIT1_PvcA"/>
    <property type="match status" value="1"/>
</dbReference>
<sequence>MSCIGKKYTWAITRLTLLGVADVIGVTDQDTWEYGQELRAIIAEKKLHHVVFVHPQTLLGMVPASEMTREKYMETADECRSMLEAQYGSTIKEIEALITADRDTNSTYCGMVKFLETEISAALVGKSYKERKRLQKDTAKKMMQRSEAFTMAIRSLRPMDVRLSMHPSSGAAKLSISLIPCPKGFFQRSPWHSCVAIDAQGGYHCVHSEDVKMTHDLVYKNGRPYFYMVKESVAEEAPAEGSFQAPLHVEVAKEASFMAPMSPKATVK</sequence>
<feature type="chain" id="PRO_5001990386" description="Pyoverdine/dityrosine biosynthesis protein" evidence="1">
    <location>
        <begin position="26"/>
        <end position="268"/>
    </location>
</feature>
<dbReference type="EMBL" id="CDHN01000007">
    <property type="protein sequence ID" value="CEJ94782.1"/>
    <property type="molecule type" value="Genomic_DNA"/>
</dbReference>
<evidence type="ECO:0000256" key="1">
    <source>
        <dbReference type="SAM" id="SignalP"/>
    </source>
</evidence>
<proteinExistence type="predicted"/>
<dbReference type="InterPro" id="IPR007817">
    <property type="entry name" value="Isocyanide_synthase_DIT1"/>
</dbReference>
<dbReference type="STRING" id="1531966.A0A0A1TT29"/>
<dbReference type="AlphaFoldDB" id="A0A0A1TT29"/>
<evidence type="ECO:0008006" key="4">
    <source>
        <dbReference type="Google" id="ProtNLM"/>
    </source>
</evidence>